<keyword evidence="1" id="KW-1133">Transmembrane helix</keyword>
<dbReference type="Pfam" id="PF08239">
    <property type="entry name" value="SH3_3"/>
    <property type="match status" value="1"/>
</dbReference>
<feature type="transmembrane region" description="Helical" evidence="1">
    <location>
        <begin position="46"/>
        <end position="67"/>
    </location>
</feature>
<gene>
    <name evidence="3" type="ORF">A6K24_18740</name>
</gene>
<comment type="caution">
    <text evidence="3">The sequence shown here is derived from an EMBL/GenBank/DDBJ whole genome shotgun (WGS) entry which is preliminary data.</text>
</comment>
<evidence type="ECO:0000259" key="2">
    <source>
        <dbReference type="PROSITE" id="PS51781"/>
    </source>
</evidence>
<keyword evidence="4" id="KW-1185">Reference proteome</keyword>
<sequence>METIINQVFWLWVPLSLLPVWLRLAIITYLVIILSRPILLRLLPKLIVWGSILLKKAIELLSYPLMVGISRSLTKRRHAGNHLIPTWVDILEDTCALLLKGLNKTQGLSQKRTRNKARLKKTFRVAAMTLAILLPIAVMNNPSQAYSKTWYKFETWATEEKVQKSLGFNLDQLQGKIQTTVQSVSPTKLTLKADYPEGGNIRQTPSLNGKIVADIKEGETVTYLDEEQTDDKGITWLKVETDAGKEGWVSERIVEES</sequence>
<dbReference type="AlphaFoldDB" id="A0A179T2Z3"/>
<accession>A0A179T2Z3</accession>
<evidence type="ECO:0000313" key="4">
    <source>
        <dbReference type="Proteomes" id="UP000078534"/>
    </source>
</evidence>
<dbReference type="PROSITE" id="PS51781">
    <property type="entry name" value="SH3B"/>
    <property type="match status" value="1"/>
</dbReference>
<feature type="transmembrane region" description="Helical" evidence="1">
    <location>
        <begin position="9"/>
        <end position="34"/>
    </location>
</feature>
<dbReference type="EMBL" id="LWSG01000007">
    <property type="protein sequence ID" value="OAS87778.1"/>
    <property type="molecule type" value="Genomic_DNA"/>
</dbReference>
<organism evidence="3 4">
    <name type="scientific">Metabacillus litoralis</name>
    <dbReference type="NCBI Taxonomy" id="152268"/>
    <lineage>
        <taxon>Bacteria</taxon>
        <taxon>Bacillati</taxon>
        <taxon>Bacillota</taxon>
        <taxon>Bacilli</taxon>
        <taxon>Bacillales</taxon>
        <taxon>Bacillaceae</taxon>
        <taxon>Metabacillus</taxon>
    </lineage>
</organism>
<keyword evidence="1" id="KW-0812">Transmembrane</keyword>
<proteinExistence type="predicted"/>
<evidence type="ECO:0000256" key="1">
    <source>
        <dbReference type="SAM" id="Phobius"/>
    </source>
</evidence>
<keyword evidence="1" id="KW-0472">Membrane</keyword>
<protein>
    <recommendedName>
        <fullName evidence="2">SH3b domain-containing protein</fullName>
    </recommendedName>
</protein>
<dbReference type="InterPro" id="IPR003646">
    <property type="entry name" value="SH3-like_bac-type"/>
</dbReference>
<feature type="transmembrane region" description="Helical" evidence="1">
    <location>
        <begin position="122"/>
        <end position="139"/>
    </location>
</feature>
<feature type="domain" description="SH3b" evidence="2">
    <location>
        <begin position="186"/>
        <end position="257"/>
    </location>
</feature>
<dbReference type="Proteomes" id="UP000078534">
    <property type="component" value="Unassembled WGS sequence"/>
</dbReference>
<dbReference type="OrthoDB" id="2852535at2"/>
<evidence type="ECO:0000313" key="3">
    <source>
        <dbReference type="EMBL" id="OAS87778.1"/>
    </source>
</evidence>
<dbReference type="RefSeq" id="WP_066329473.1">
    <property type="nucleotide sequence ID" value="NZ_LWSG01000007.1"/>
</dbReference>
<reference evidence="4" key="1">
    <citation type="submission" date="2016-04" db="EMBL/GenBank/DDBJ databases">
        <authorList>
            <person name="Lyu Z."/>
            <person name="Lyu W."/>
        </authorList>
    </citation>
    <scope>NUCLEOTIDE SEQUENCE [LARGE SCALE GENOMIC DNA]</scope>
    <source>
        <strain evidence="4">C44</strain>
    </source>
</reference>
<name>A0A179T2Z3_9BACI</name>
<dbReference type="SMART" id="SM00287">
    <property type="entry name" value="SH3b"/>
    <property type="match status" value="1"/>
</dbReference>
<dbReference type="Gene3D" id="2.30.30.40">
    <property type="entry name" value="SH3 Domains"/>
    <property type="match status" value="1"/>
</dbReference>